<evidence type="ECO:0000313" key="1">
    <source>
        <dbReference type="EMBL" id="OUS00185.1"/>
    </source>
</evidence>
<proteinExistence type="predicted"/>
<dbReference type="EMBL" id="MAAO01000002">
    <property type="protein sequence ID" value="OUS00185.1"/>
    <property type="molecule type" value="Genomic_DNA"/>
</dbReference>
<sequence length="156" mass="17557">MNKLAVTILLVFLVVQSSFAEITSLQLVKEVFFGVEKVIDINLNNQNRDKILKQIEIKSKEIISKYPVFVNELTSAVNSGELTEVLHQLETVNTILVNEENGTFATNIDVVIVRITDPTMAAVTFHSGEDFGFSRDIVDSLLYREKLAMKLVKLNK</sequence>
<protein>
    <recommendedName>
        <fullName evidence="3">DUF4252 domain-containing protein</fullName>
    </recommendedName>
</protein>
<organism evidence="1 2">
    <name type="scientific">Halobacteriovorax marinus</name>
    <dbReference type="NCBI Taxonomy" id="97084"/>
    <lineage>
        <taxon>Bacteria</taxon>
        <taxon>Pseudomonadati</taxon>
        <taxon>Bdellovibrionota</taxon>
        <taxon>Bacteriovoracia</taxon>
        <taxon>Bacteriovoracales</taxon>
        <taxon>Halobacteriovoraceae</taxon>
        <taxon>Halobacteriovorax</taxon>
    </lineage>
</organism>
<name>A0A1Y5FGX9_9BACT</name>
<gene>
    <name evidence="1" type="ORF">A9Q84_03100</name>
</gene>
<evidence type="ECO:0008006" key="3">
    <source>
        <dbReference type="Google" id="ProtNLM"/>
    </source>
</evidence>
<dbReference type="Proteomes" id="UP000196531">
    <property type="component" value="Unassembled WGS sequence"/>
</dbReference>
<dbReference type="AlphaFoldDB" id="A0A1Y5FGX9"/>
<reference evidence="2" key="1">
    <citation type="journal article" date="2017" name="Proc. Natl. Acad. Sci. U.S.A.">
        <title>Simulation of Deepwater Horizon oil plume reveals substrate specialization within a complex community of hydrocarbon-degraders.</title>
        <authorList>
            <person name="Hu P."/>
            <person name="Dubinsky E.A."/>
            <person name="Probst A.J."/>
            <person name="Wang J."/>
            <person name="Sieber C.M.K."/>
            <person name="Tom L.M."/>
            <person name="Gardinali P."/>
            <person name="Banfield J.F."/>
            <person name="Atlas R.M."/>
            <person name="Andersen G.L."/>
        </authorList>
    </citation>
    <scope>NUCLEOTIDE SEQUENCE [LARGE SCALE GENOMIC DNA]</scope>
</reference>
<accession>A0A1Y5FGX9</accession>
<evidence type="ECO:0000313" key="2">
    <source>
        <dbReference type="Proteomes" id="UP000196531"/>
    </source>
</evidence>
<comment type="caution">
    <text evidence="1">The sequence shown here is derived from an EMBL/GenBank/DDBJ whole genome shotgun (WGS) entry which is preliminary data.</text>
</comment>